<name>A0A2U9INI8_9CREN</name>
<dbReference type="InterPro" id="IPR036390">
    <property type="entry name" value="WH_DNA-bd_sf"/>
</dbReference>
<feature type="domain" description="HTH arsR-type" evidence="1">
    <location>
        <begin position="6"/>
        <end position="99"/>
    </location>
</feature>
<gene>
    <name evidence="2" type="ORF">DFR86_08385</name>
</gene>
<dbReference type="Pfam" id="PF01022">
    <property type="entry name" value="HTH_5"/>
    <property type="match status" value="1"/>
</dbReference>
<reference evidence="2 3" key="1">
    <citation type="submission" date="2018-05" db="EMBL/GenBank/DDBJ databases">
        <title>Complete Genome Sequences of Extremely Thermoacidophilic, Metal-Mobilizing Type-Strain Members of the Archaeal Family Sulfolobaceae: Acidianus brierleyi DSM-1651T, Acidianus sulfidivorans DSM-18786T, Metallosphaera hakonensis DSM-7519T, and Metallosphaera prunae DSM-10039T.</title>
        <authorList>
            <person name="Counts J.A."/>
            <person name="Kelly R.M."/>
        </authorList>
    </citation>
    <scope>NUCLEOTIDE SEQUENCE [LARGE SCALE GENOMIC DNA]</scope>
    <source>
        <strain evidence="2 3">JP7</strain>
    </source>
</reference>
<dbReference type="SUPFAM" id="SSF46785">
    <property type="entry name" value="Winged helix' DNA-binding domain"/>
    <property type="match status" value="1"/>
</dbReference>
<organism evidence="2 3">
    <name type="scientific">Acidianus sulfidivorans JP7</name>
    <dbReference type="NCBI Taxonomy" id="619593"/>
    <lineage>
        <taxon>Archaea</taxon>
        <taxon>Thermoproteota</taxon>
        <taxon>Thermoprotei</taxon>
        <taxon>Sulfolobales</taxon>
        <taxon>Sulfolobaceae</taxon>
        <taxon>Acidianus</taxon>
    </lineage>
</organism>
<evidence type="ECO:0000259" key="1">
    <source>
        <dbReference type="PROSITE" id="PS50987"/>
    </source>
</evidence>
<accession>A0A2U9INI8</accession>
<dbReference type="InterPro" id="IPR011991">
    <property type="entry name" value="ArsR-like_HTH"/>
</dbReference>
<dbReference type="Gene3D" id="1.10.10.10">
    <property type="entry name" value="Winged helix-like DNA-binding domain superfamily/Winged helix DNA-binding domain"/>
    <property type="match status" value="1"/>
</dbReference>
<dbReference type="PROSITE" id="PS50987">
    <property type="entry name" value="HTH_ARSR_2"/>
    <property type="match status" value="1"/>
</dbReference>
<dbReference type="GeneID" id="36837980"/>
<dbReference type="InterPro" id="IPR036388">
    <property type="entry name" value="WH-like_DNA-bd_sf"/>
</dbReference>
<dbReference type="EMBL" id="CP029288">
    <property type="protein sequence ID" value="AWR97567.1"/>
    <property type="molecule type" value="Genomic_DNA"/>
</dbReference>
<dbReference type="SMART" id="SM00418">
    <property type="entry name" value="HTH_ARSR"/>
    <property type="match status" value="1"/>
</dbReference>
<protein>
    <submittedName>
        <fullName evidence="2">ArsR family transcriptional regulator</fullName>
    </submittedName>
</protein>
<dbReference type="PANTHER" id="PTHR38600">
    <property type="entry name" value="TRANSCRIPTIONAL REGULATORY PROTEIN"/>
    <property type="match status" value="1"/>
</dbReference>
<dbReference type="AlphaFoldDB" id="A0A2U9INI8"/>
<evidence type="ECO:0000313" key="3">
    <source>
        <dbReference type="Proteomes" id="UP000248410"/>
    </source>
</evidence>
<dbReference type="OrthoDB" id="35765at2157"/>
<keyword evidence="3" id="KW-1185">Reference proteome</keyword>
<proteinExistence type="predicted"/>
<dbReference type="InterPro" id="IPR001845">
    <property type="entry name" value="HTH_ArsR_DNA-bd_dom"/>
</dbReference>
<evidence type="ECO:0000313" key="2">
    <source>
        <dbReference type="EMBL" id="AWR97567.1"/>
    </source>
</evidence>
<dbReference type="KEGG" id="asul:DFR86_08385"/>
<dbReference type="RefSeq" id="WP_110380457.1">
    <property type="nucleotide sequence ID" value="NZ_CP029288.2"/>
</dbReference>
<dbReference type="PANTHER" id="PTHR38600:SF1">
    <property type="entry name" value="TRANSCRIPTIONAL REGULATORY PROTEIN"/>
    <property type="match status" value="1"/>
</dbReference>
<dbReference type="GO" id="GO:0003700">
    <property type="term" value="F:DNA-binding transcription factor activity"/>
    <property type="evidence" value="ECO:0007669"/>
    <property type="project" value="InterPro"/>
</dbReference>
<sequence>MNDKERKNVKKLFKFLFFTSRGGLTRLRIIKLLEESPLNTNQISTKLNIDYKTAMHHLDILTKNGLIIKDNEKYGAVYKLTAFYKIYKDVLLELEKEGKFS</sequence>
<dbReference type="Proteomes" id="UP000248410">
    <property type="component" value="Chromosome"/>
</dbReference>
<dbReference type="CDD" id="cd00090">
    <property type="entry name" value="HTH_ARSR"/>
    <property type="match status" value="1"/>
</dbReference>